<evidence type="ECO:0000259" key="6">
    <source>
        <dbReference type="Pfam" id="PF15982"/>
    </source>
</evidence>
<evidence type="ECO:0000256" key="5">
    <source>
        <dbReference type="ARBA" id="ARBA00023136"/>
    </source>
</evidence>
<evidence type="ECO:0000256" key="1">
    <source>
        <dbReference type="ARBA" id="ARBA00004127"/>
    </source>
</evidence>
<evidence type="ECO:0000256" key="4">
    <source>
        <dbReference type="ARBA" id="ARBA00022989"/>
    </source>
</evidence>
<dbReference type="EMBL" id="KZ988694">
    <property type="protein sequence ID" value="RKP11724.1"/>
    <property type="molecule type" value="Genomic_DNA"/>
</dbReference>
<protein>
    <recommendedName>
        <fullName evidence="6">Transmembrane protein 135 N-terminal domain-containing protein</fullName>
    </recommendedName>
</protein>
<keyword evidence="4" id="KW-1133">Transmembrane helix</keyword>
<proteinExistence type="inferred from homology"/>
<keyword evidence="5" id="KW-0472">Membrane</keyword>
<dbReference type="PANTHER" id="PTHR12459:SF15">
    <property type="entry name" value="TRANSMEMBRANE PROTEIN 135"/>
    <property type="match status" value="1"/>
</dbReference>
<keyword evidence="3" id="KW-0812">Transmembrane</keyword>
<dbReference type="AlphaFoldDB" id="A0A4P9XZC6"/>
<accession>A0A4P9XZC6</accession>
<reference evidence="8" key="1">
    <citation type="journal article" date="2018" name="Nat. Microbiol.">
        <title>Leveraging single-cell genomics to expand the fungal tree of life.</title>
        <authorList>
            <person name="Ahrendt S.R."/>
            <person name="Quandt C.A."/>
            <person name="Ciobanu D."/>
            <person name="Clum A."/>
            <person name="Salamov A."/>
            <person name="Andreopoulos B."/>
            <person name="Cheng J.F."/>
            <person name="Woyke T."/>
            <person name="Pelin A."/>
            <person name="Henrissat B."/>
            <person name="Reynolds N.K."/>
            <person name="Benny G.L."/>
            <person name="Smith M.E."/>
            <person name="James T.Y."/>
            <person name="Grigoriev I.V."/>
        </authorList>
    </citation>
    <scope>NUCLEOTIDE SEQUENCE [LARGE SCALE GENOMIC DNA]</scope>
</reference>
<dbReference type="OrthoDB" id="291792at2759"/>
<dbReference type="InterPro" id="IPR026749">
    <property type="entry name" value="Tmem135"/>
</dbReference>
<name>A0A4P9XZC6_9FUNG</name>
<feature type="domain" description="Transmembrane protein 135 N-terminal" evidence="6">
    <location>
        <begin position="10"/>
        <end position="137"/>
    </location>
</feature>
<dbReference type="InterPro" id="IPR031926">
    <property type="entry name" value="TMEM135_N"/>
</dbReference>
<comment type="similarity">
    <text evidence="2">Belongs to the TMEM135 family.</text>
</comment>
<evidence type="ECO:0000313" key="7">
    <source>
        <dbReference type="EMBL" id="RKP11724.1"/>
    </source>
</evidence>
<keyword evidence="8" id="KW-1185">Reference proteome</keyword>
<dbReference type="Pfam" id="PF15982">
    <property type="entry name" value="TMEM135_C_rich"/>
    <property type="match status" value="1"/>
</dbReference>
<evidence type="ECO:0000256" key="2">
    <source>
        <dbReference type="ARBA" id="ARBA00008924"/>
    </source>
</evidence>
<dbReference type="GO" id="GO:0012505">
    <property type="term" value="C:endomembrane system"/>
    <property type="evidence" value="ECO:0007669"/>
    <property type="project" value="UniProtKB-SubCell"/>
</dbReference>
<evidence type="ECO:0000313" key="8">
    <source>
        <dbReference type="Proteomes" id="UP000267251"/>
    </source>
</evidence>
<sequence>MRHKYIGCALEHPWTSSCVKAHTGTWVKAYGRSLRLYIPLNVLMTLVFRWKHIKTSPKKVLIQLIKSCLRSACFLATYVTVAWVVPCVMRRALGAEYLFSYRINGILSGCCALIDPPGRRLELAMYCLPRALESLWKCWERDGWVRGVRHGEVAYFSVAMGFLMWLYQCQPESIDDSYRGVMTRFFGRN</sequence>
<gene>
    <name evidence="7" type="ORF">BJ684DRAFT_12547</name>
</gene>
<evidence type="ECO:0000256" key="3">
    <source>
        <dbReference type="ARBA" id="ARBA00022692"/>
    </source>
</evidence>
<dbReference type="Proteomes" id="UP000267251">
    <property type="component" value="Unassembled WGS sequence"/>
</dbReference>
<organism evidence="7 8">
    <name type="scientific">Piptocephalis cylindrospora</name>
    <dbReference type="NCBI Taxonomy" id="1907219"/>
    <lineage>
        <taxon>Eukaryota</taxon>
        <taxon>Fungi</taxon>
        <taxon>Fungi incertae sedis</taxon>
        <taxon>Zoopagomycota</taxon>
        <taxon>Zoopagomycotina</taxon>
        <taxon>Zoopagomycetes</taxon>
        <taxon>Zoopagales</taxon>
        <taxon>Piptocephalidaceae</taxon>
        <taxon>Piptocephalis</taxon>
    </lineage>
</organism>
<dbReference type="PANTHER" id="PTHR12459">
    <property type="entry name" value="TRANSMEMBRANE PROTEIN 135-RELATED"/>
    <property type="match status" value="1"/>
</dbReference>
<comment type="subcellular location">
    <subcellularLocation>
        <location evidence="1">Endomembrane system</location>
        <topology evidence="1">Multi-pass membrane protein</topology>
    </subcellularLocation>
</comment>